<evidence type="ECO:0000256" key="4">
    <source>
        <dbReference type="ARBA" id="ARBA00022519"/>
    </source>
</evidence>
<dbReference type="GO" id="GO:0030395">
    <property type="term" value="F:lactose binding"/>
    <property type="evidence" value="ECO:0007669"/>
    <property type="project" value="TreeGrafter"/>
</dbReference>
<evidence type="ECO:0000256" key="7">
    <source>
        <dbReference type="ARBA" id="ARBA00023136"/>
    </source>
</evidence>
<gene>
    <name evidence="10" type="ORF">BGI27_05815</name>
    <name evidence="11" type="ORF">CGU29_05820</name>
</gene>
<evidence type="ECO:0000256" key="5">
    <source>
        <dbReference type="ARBA" id="ARBA00022692"/>
    </source>
</evidence>
<name>A0A272EV04_9RHOO</name>
<dbReference type="PANTHER" id="PTHR23522">
    <property type="entry name" value="BLL5896 PROTEIN"/>
    <property type="match status" value="1"/>
</dbReference>
<dbReference type="InterPro" id="IPR036259">
    <property type="entry name" value="MFS_trans_sf"/>
</dbReference>
<dbReference type="EMBL" id="NMRN01000011">
    <property type="protein sequence ID" value="PAS93951.1"/>
    <property type="molecule type" value="Genomic_DNA"/>
</dbReference>
<dbReference type="PANTHER" id="PTHR23522:SF10">
    <property type="entry name" value="3-PHENYLPROPIONIC ACID TRANSPORTER-RELATED"/>
    <property type="match status" value="1"/>
</dbReference>
<evidence type="ECO:0000313" key="13">
    <source>
        <dbReference type="Proteomes" id="UP000623509"/>
    </source>
</evidence>
<dbReference type="GO" id="GO:0005886">
    <property type="term" value="C:plasma membrane"/>
    <property type="evidence" value="ECO:0007669"/>
    <property type="project" value="UniProtKB-SubCell"/>
</dbReference>
<keyword evidence="5 8" id="KW-0812">Transmembrane</keyword>
<evidence type="ECO:0000313" key="12">
    <source>
        <dbReference type="Proteomes" id="UP000216107"/>
    </source>
</evidence>
<feature type="transmembrane region" description="Helical" evidence="8">
    <location>
        <begin position="289"/>
        <end position="314"/>
    </location>
</feature>
<proteinExistence type="predicted"/>
<dbReference type="GO" id="GO:0015528">
    <property type="term" value="F:lactose:proton symporter activity"/>
    <property type="evidence" value="ECO:0007669"/>
    <property type="project" value="TreeGrafter"/>
</dbReference>
<keyword evidence="6 8" id="KW-1133">Transmembrane helix</keyword>
<feature type="transmembrane region" description="Helical" evidence="8">
    <location>
        <begin position="154"/>
        <end position="173"/>
    </location>
</feature>
<accession>A0A272EV04</accession>
<dbReference type="SUPFAM" id="SSF103473">
    <property type="entry name" value="MFS general substrate transporter"/>
    <property type="match status" value="1"/>
</dbReference>
<dbReference type="NCBIfam" id="NF037955">
    <property type="entry name" value="mfs"/>
    <property type="match status" value="1"/>
</dbReference>
<dbReference type="AlphaFoldDB" id="A0A272EV04"/>
<organism evidence="11 12">
    <name type="scientific">Candidatus Dactylopiibacterium carminicum</name>
    <dbReference type="NCBI Taxonomy" id="857335"/>
    <lineage>
        <taxon>Bacteria</taxon>
        <taxon>Pseudomonadati</taxon>
        <taxon>Pseudomonadota</taxon>
        <taxon>Betaproteobacteria</taxon>
        <taxon>Rhodocyclales</taxon>
        <taxon>Rhodocyclaceae</taxon>
        <taxon>Candidatus Dactylopiibacterium</taxon>
    </lineage>
</organism>
<evidence type="ECO:0000256" key="3">
    <source>
        <dbReference type="ARBA" id="ARBA00022475"/>
    </source>
</evidence>
<dbReference type="InterPro" id="IPR026032">
    <property type="entry name" value="HcaT-like"/>
</dbReference>
<keyword evidence="2" id="KW-0813">Transport</keyword>
<evidence type="ECO:0000256" key="1">
    <source>
        <dbReference type="ARBA" id="ARBA00004429"/>
    </source>
</evidence>
<evidence type="ECO:0000256" key="8">
    <source>
        <dbReference type="SAM" id="Phobius"/>
    </source>
</evidence>
<reference evidence="10 13" key="1">
    <citation type="submission" date="2016-08" db="EMBL/GenBank/DDBJ databases">
        <title>Candidatus Dactylopiibacterium carminicum genome sequence.</title>
        <authorList>
            <person name="Ramirez-Puebla S.T."/>
            <person name="Ormeno-Orrillo E."/>
            <person name="Vera-Ponce De Leon A."/>
            <person name="Luis L."/>
            <person name="Sanchez-Flores A."/>
            <person name="Monica R."/>
            <person name="Martinez-Romero E."/>
        </authorList>
    </citation>
    <scope>NUCLEOTIDE SEQUENCE [LARGE SCALE GENOMIC DNA]</scope>
    <source>
        <strain evidence="10">END1</strain>
    </source>
</reference>
<dbReference type="Proteomes" id="UP000623509">
    <property type="component" value="Unassembled WGS sequence"/>
</dbReference>
<evidence type="ECO:0000313" key="10">
    <source>
        <dbReference type="EMBL" id="KAF7599840.1"/>
    </source>
</evidence>
<feature type="transmembrane region" description="Helical" evidence="8">
    <location>
        <begin position="71"/>
        <end position="94"/>
    </location>
</feature>
<keyword evidence="3" id="KW-1003">Cell membrane</keyword>
<feature type="transmembrane region" description="Helical" evidence="8">
    <location>
        <begin position="264"/>
        <end position="283"/>
    </location>
</feature>
<comment type="subcellular location">
    <subcellularLocation>
        <location evidence="1">Cell inner membrane</location>
        <topology evidence="1">Multi-pass membrane protein</topology>
    </subcellularLocation>
</comment>
<feature type="transmembrane region" description="Helical" evidence="8">
    <location>
        <begin position="199"/>
        <end position="220"/>
    </location>
</feature>
<feature type="domain" description="Major facilitator superfamily associated" evidence="9">
    <location>
        <begin position="3"/>
        <end position="357"/>
    </location>
</feature>
<dbReference type="EMBL" id="MDUX01000013">
    <property type="protein sequence ID" value="KAF7599840.1"/>
    <property type="molecule type" value="Genomic_DNA"/>
</dbReference>
<comment type="caution">
    <text evidence="11">The sequence shown here is derived from an EMBL/GenBank/DDBJ whole genome shotgun (WGS) entry which is preliminary data.</text>
</comment>
<feature type="transmembrane region" description="Helical" evidence="8">
    <location>
        <begin position="37"/>
        <end position="59"/>
    </location>
</feature>
<dbReference type="Gene3D" id="1.20.1250.20">
    <property type="entry name" value="MFS general substrate transporter like domains"/>
    <property type="match status" value="2"/>
</dbReference>
<feature type="transmembrane region" description="Helical" evidence="8">
    <location>
        <begin position="130"/>
        <end position="148"/>
    </location>
</feature>
<evidence type="ECO:0000313" key="11">
    <source>
        <dbReference type="EMBL" id="PAS93951.1"/>
    </source>
</evidence>
<protein>
    <submittedName>
        <fullName evidence="11">MFS transporter</fullName>
    </submittedName>
</protein>
<dbReference type="OrthoDB" id="9150135at2"/>
<feature type="transmembrane region" description="Helical" evidence="8">
    <location>
        <begin position="326"/>
        <end position="347"/>
    </location>
</feature>
<feature type="transmembrane region" description="Helical" evidence="8">
    <location>
        <begin position="232"/>
        <end position="252"/>
    </location>
</feature>
<dbReference type="InterPro" id="IPR024989">
    <property type="entry name" value="MFS_assoc_dom"/>
</dbReference>
<dbReference type="RefSeq" id="WP_095523967.1">
    <property type="nucleotide sequence ID" value="NZ_MDUX01000013.1"/>
</dbReference>
<dbReference type="PIRSF" id="PIRSF004925">
    <property type="entry name" value="HcaT"/>
    <property type="match status" value="1"/>
</dbReference>
<evidence type="ECO:0000256" key="6">
    <source>
        <dbReference type="ARBA" id="ARBA00022989"/>
    </source>
</evidence>
<reference evidence="11 12" key="2">
    <citation type="submission" date="2017-07" db="EMBL/GenBank/DDBJ databases">
        <title>Candidatus Dactylopiibacterium carminicum, a nitrogen-fixing symbiont of the cochineal insect Dactylopius coccus and Dactylopius opuntiae (Hemiptera: Coccoidea: Dactylopiidae).</title>
        <authorList>
            <person name="Vera A."/>
        </authorList>
    </citation>
    <scope>NUCLEOTIDE SEQUENCE [LARGE SCALE GENOMIC DNA]</scope>
    <source>
        <strain evidence="11 12">NFDCM</strain>
    </source>
</reference>
<sequence>MLARLSLYYFAYFSFIGVFMPYFALYLDHRGLSGGEIGMVMALMQVMRLLAPNLWGWLADRSGQSLMVLRLAALISSLGFAALVAGNGLFAIAACVTVMSFFWTAQSPLAEALTLDLLRERQGGYGRVRGWRSAGFVCAVLLMGFWLEQASLEHIYHGGLLCLLAIFACAWLLPSPRLSVCSNATPPAPLREILLRPEVWKLLLACLLMTGAHGAFNVFYSMHLVDAGHSKTVIGALWTLGVLAEIAMFQWAPSLMRRYSVTGMLRFALCVAVIRFALIGWTADSLVLLLLAQLAHGITFGLTHIVAVSAISQYFGEGQASRGQAVYGSVAYGAGGILGSLVSGWVWQAAGGAWAFTACAVLAGVGVLVVVTKPGRPQWWRSSSSETASNSR</sequence>
<evidence type="ECO:0000259" key="9">
    <source>
        <dbReference type="Pfam" id="PF12832"/>
    </source>
</evidence>
<keyword evidence="7 8" id="KW-0472">Membrane</keyword>
<evidence type="ECO:0000256" key="2">
    <source>
        <dbReference type="ARBA" id="ARBA00022448"/>
    </source>
</evidence>
<keyword evidence="4" id="KW-0997">Cell inner membrane</keyword>
<dbReference type="Pfam" id="PF12832">
    <property type="entry name" value="MFS_1_like"/>
    <property type="match status" value="1"/>
</dbReference>
<feature type="transmembrane region" description="Helical" evidence="8">
    <location>
        <begin position="353"/>
        <end position="371"/>
    </location>
</feature>
<keyword evidence="13" id="KW-1185">Reference proteome</keyword>
<dbReference type="Proteomes" id="UP000216107">
    <property type="component" value="Unassembled WGS sequence"/>
</dbReference>
<feature type="transmembrane region" description="Helical" evidence="8">
    <location>
        <begin position="7"/>
        <end position="25"/>
    </location>
</feature>